<dbReference type="InterPro" id="IPR013783">
    <property type="entry name" value="Ig-like_fold"/>
</dbReference>
<accession>A0AAW5WDX1</accession>
<comment type="caution">
    <text evidence="1">The sequence shown here is derived from an EMBL/GenBank/DDBJ whole genome shotgun (WGS) entry which is preliminary data.</text>
</comment>
<evidence type="ECO:0000313" key="1">
    <source>
        <dbReference type="EMBL" id="MCX9005008.1"/>
    </source>
</evidence>
<sequence length="80" mass="7929">MPTLISGAVTGDAQPGDNVAVAVNGHAFTGVVVTDEHGALRYEVAIPTSVLTEGSNNVEVTVTGVDASGNTAVAVQHATV</sequence>
<evidence type="ECO:0000313" key="2">
    <source>
        <dbReference type="Proteomes" id="UP001207430"/>
    </source>
</evidence>
<reference evidence="1" key="1">
    <citation type="submission" date="2022-07" db="EMBL/GenBank/DDBJ databases">
        <title>Genome Sequence of Citrobacter portucalensis from Edible Snails.</title>
        <authorList>
            <person name="Okafor A.C."/>
            <person name="Ogbo F.C."/>
            <person name="Ruppitsch W."/>
            <person name="Allerberger F."/>
        </authorList>
    </citation>
    <scope>NUCLEOTIDE SEQUENCE</scope>
    <source>
        <strain evidence="1">Igbk 7</strain>
    </source>
</reference>
<dbReference type="AlphaFoldDB" id="A0AAW5WDX1"/>
<dbReference type="Gene3D" id="2.60.40.10">
    <property type="entry name" value="Immunoglobulins"/>
    <property type="match status" value="1"/>
</dbReference>
<protein>
    <submittedName>
        <fullName evidence="1">Ig-like domain-containing protein</fullName>
    </submittedName>
</protein>
<name>A0AAW5WDX1_9ENTR</name>
<dbReference type="EMBL" id="JANDBG010000170">
    <property type="protein sequence ID" value="MCX9005008.1"/>
    <property type="molecule type" value="Genomic_DNA"/>
</dbReference>
<proteinExistence type="predicted"/>
<dbReference type="NCBIfam" id="NF012196">
    <property type="entry name" value="Ig_like_ice"/>
    <property type="match status" value="1"/>
</dbReference>
<feature type="non-terminal residue" evidence="1">
    <location>
        <position position="80"/>
    </location>
</feature>
<dbReference type="InterPro" id="IPR049826">
    <property type="entry name" value="Ig-like_ice"/>
</dbReference>
<dbReference type="RefSeq" id="WP_267449968.1">
    <property type="nucleotide sequence ID" value="NZ_JANDBG010000170.1"/>
</dbReference>
<organism evidence="1 2">
    <name type="scientific">Citrobacter portucalensis</name>
    <dbReference type="NCBI Taxonomy" id="1639133"/>
    <lineage>
        <taxon>Bacteria</taxon>
        <taxon>Pseudomonadati</taxon>
        <taxon>Pseudomonadota</taxon>
        <taxon>Gammaproteobacteria</taxon>
        <taxon>Enterobacterales</taxon>
        <taxon>Enterobacteriaceae</taxon>
        <taxon>Citrobacter</taxon>
        <taxon>Citrobacter freundii complex</taxon>
    </lineage>
</organism>
<gene>
    <name evidence="1" type="ORF">NLN86_25935</name>
</gene>
<dbReference type="Proteomes" id="UP001207430">
    <property type="component" value="Unassembled WGS sequence"/>
</dbReference>